<keyword evidence="3" id="KW-1185">Reference proteome</keyword>
<dbReference type="Proteomes" id="UP000290819">
    <property type="component" value="Unassembled WGS sequence"/>
</dbReference>
<dbReference type="OrthoDB" id="9813911at2"/>
<evidence type="ECO:0000256" key="1">
    <source>
        <dbReference type="SAM" id="Phobius"/>
    </source>
</evidence>
<evidence type="ECO:0000313" key="2">
    <source>
        <dbReference type="EMBL" id="RXT45103.1"/>
    </source>
</evidence>
<dbReference type="AlphaFoldDB" id="A0A4Q1V248"/>
<comment type="caution">
    <text evidence="2">The sequence shown here is derived from an EMBL/GenBank/DDBJ whole genome shotgun (WGS) entry which is preliminary data.</text>
</comment>
<evidence type="ECO:0008006" key="4">
    <source>
        <dbReference type="Google" id="ProtNLM"/>
    </source>
</evidence>
<keyword evidence="1" id="KW-1133">Transmembrane helix</keyword>
<organism evidence="2 3">
    <name type="scientific">Bradyrhizobium betae</name>
    <dbReference type="NCBI Taxonomy" id="244734"/>
    <lineage>
        <taxon>Bacteria</taxon>
        <taxon>Pseudomonadati</taxon>
        <taxon>Pseudomonadota</taxon>
        <taxon>Alphaproteobacteria</taxon>
        <taxon>Hyphomicrobiales</taxon>
        <taxon>Nitrobacteraceae</taxon>
        <taxon>Bradyrhizobium</taxon>
    </lineage>
</organism>
<name>A0A4Q1V248_9BRAD</name>
<reference evidence="2 3" key="1">
    <citation type="submission" date="2017-03" db="EMBL/GenBank/DDBJ databases">
        <authorList>
            <person name="Safronova V.I."/>
            <person name="Sazanova A.L."/>
            <person name="Chirak E.R."/>
        </authorList>
    </citation>
    <scope>NUCLEOTIDE SEQUENCE [LARGE SCALE GENOMIC DNA]</scope>
    <source>
        <strain evidence="2 3">Opo-243</strain>
    </source>
</reference>
<dbReference type="InterPro" id="IPR025356">
    <property type="entry name" value="DUF4260"/>
</dbReference>
<gene>
    <name evidence="2" type="ORF">B5V03_21360</name>
</gene>
<protein>
    <recommendedName>
        <fullName evidence="4">DUF4260 family protein</fullName>
    </recommendedName>
</protein>
<accession>A0A4Q1V248</accession>
<feature type="transmembrane region" description="Helical" evidence="1">
    <location>
        <begin position="81"/>
        <end position="106"/>
    </location>
</feature>
<keyword evidence="1" id="KW-0812">Transmembrane</keyword>
<proteinExistence type="predicted"/>
<dbReference type="Pfam" id="PF14079">
    <property type="entry name" value="DUF4260"/>
    <property type="match status" value="1"/>
</dbReference>
<dbReference type="RefSeq" id="WP_129272385.1">
    <property type="nucleotide sequence ID" value="NZ_MZXW01000022.1"/>
</dbReference>
<keyword evidence="1" id="KW-0472">Membrane</keyword>
<dbReference type="EMBL" id="MZXW01000022">
    <property type="protein sequence ID" value="RXT45103.1"/>
    <property type="molecule type" value="Genomic_DNA"/>
</dbReference>
<sequence length="134" mass="14389">MDQGSAETGSATGGVKILLRLEGLTLFAGMVMLYACWEGSWLVFALLFFVPDLSFLAYLADARFGALIYNAAHSYMAPVALLTLGFGLASPLTLSIAMIWLAHIGFDRALGYGLKYSAGFGFTHLGRIGRQKDA</sequence>
<evidence type="ECO:0000313" key="3">
    <source>
        <dbReference type="Proteomes" id="UP000290819"/>
    </source>
</evidence>
<feature type="transmembrane region" description="Helical" evidence="1">
    <location>
        <begin position="41"/>
        <end position="60"/>
    </location>
</feature>